<dbReference type="AlphaFoldDB" id="A0A7V5U1M2"/>
<comment type="similarity">
    <text evidence="2 7">Belongs to the FHIPEP (flagella/HR/invasion proteins export pore) family.</text>
</comment>
<evidence type="ECO:0000313" key="8">
    <source>
        <dbReference type="EMBL" id="HHI96272.1"/>
    </source>
</evidence>
<accession>A0A7V5U1M2</accession>
<keyword evidence="5 7" id="KW-1133">Transmembrane helix</keyword>
<comment type="subcellular location">
    <subcellularLocation>
        <location evidence="1 7">Cell membrane</location>
        <topology evidence="1 7">Multi-pass membrane protein</topology>
    </subcellularLocation>
</comment>
<reference evidence="8" key="1">
    <citation type="journal article" date="2020" name="mSystems">
        <title>Genome- and Community-Level Interaction Insights into Carbon Utilization and Element Cycling Functions of Hydrothermarchaeota in Hydrothermal Sediment.</title>
        <authorList>
            <person name="Zhou Z."/>
            <person name="Liu Y."/>
            <person name="Xu W."/>
            <person name="Pan J."/>
            <person name="Luo Z.H."/>
            <person name="Li M."/>
        </authorList>
    </citation>
    <scope>NUCLEOTIDE SEQUENCE [LARGE SCALE GENOMIC DNA]</scope>
    <source>
        <strain evidence="8">HyVt-533</strain>
    </source>
</reference>
<dbReference type="GO" id="GO:0005886">
    <property type="term" value="C:plasma membrane"/>
    <property type="evidence" value="ECO:0007669"/>
    <property type="project" value="UniProtKB-SubCell"/>
</dbReference>
<comment type="function">
    <text evidence="7">Required for formation of the rod structure of the flagellar apparatus. Together with FliI and FliH, may constitute the export apparatus of flagellin.</text>
</comment>
<dbReference type="NCBIfam" id="TIGR01398">
    <property type="entry name" value="FlhA"/>
    <property type="match status" value="1"/>
</dbReference>
<evidence type="ECO:0000256" key="1">
    <source>
        <dbReference type="ARBA" id="ARBA00004651"/>
    </source>
</evidence>
<dbReference type="Gene3D" id="1.10.8.540">
    <property type="entry name" value="FHIPEP family, domain 3"/>
    <property type="match status" value="1"/>
</dbReference>
<dbReference type="InterPro" id="IPR042196">
    <property type="entry name" value="FHIPEP_4"/>
</dbReference>
<keyword evidence="6 7" id="KW-0472">Membrane</keyword>
<dbReference type="PROSITE" id="PS00994">
    <property type="entry name" value="FHIPEP"/>
    <property type="match status" value="1"/>
</dbReference>
<dbReference type="Proteomes" id="UP000886101">
    <property type="component" value="Unassembled WGS sequence"/>
</dbReference>
<dbReference type="GO" id="GO:0044780">
    <property type="term" value="P:bacterial-type flagellum assembly"/>
    <property type="evidence" value="ECO:0007669"/>
    <property type="project" value="InterPro"/>
</dbReference>
<feature type="transmembrane region" description="Helical" evidence="7">
    <location>
        <begin position="74"/>
        <end position="94"/>
    </location>
</feature>
<dbReference type="InterPro" id="IPR006301">
    <property type="entry name" value="FlhA"/>
</dbReference>
<keyword evidence="8" id="KW-0282">Flagellum</keyword>
<keyword evidence="7" id="KW-0653">Protein transport</keyword>
<keyword evidence="8" id="KW-0966">Cell projection</keyword>
<dbReference type="InterPro" id="IPR025505">
    <property type="entry name" value="FHIPEP_CS"/>
</dbReference>
<protein>
    <recommendedName>
        <fullName evidence="7">Flagellar biosynthesis protein FlhA</fullName>
    </recommendedName>
</protein>
<dbReference type="InterPro" id="IPR001712">
    <property type="entry name" value="T3SS_FHIPEP"/>
</dbReference>
<comment type="caution">
    <text evidence="8">The sequence shown here is derived from an EMBL/GenBank/DDBJ whole genome shotgun (WGS) entry which is preliminary data.</text>
</comment>
<keyword evidence="7" id="KW-1006">Bacterial flagellum protein export</keyword>
<keyword evidence="8" id="KW-0969">Cilium</keyword>
<dbReference type="PIRSF" id="PIRSF005419">
    <property type="entry name" value="FlhA"/>
    <property type="match status" value="1"/>
</dbReference>
<dbReference type="Gene3D" id="3.40.50.12790">
    <property type="entry name" value="FHIPEP family, domain 4"/>
    <property type="match status" value="1"/>
</dbReference>
<feature type="transmembrane region" description="Helical" evidence="7">
    <location>
        <begin position="282"/>
        <end position="302"/>
    </location>
</feature>
<evidence type="ECO:0000256" key="4">
    <source>
        <dbReference type="ARBA" id="ARBA00022692"/>
    </source>
</evidence>
<proteinExistence type="inferred from homology"/>
<gene>
    <name evidence="7 8" type="primary">flhA</name>
    <name evidence="8" type="ORF">ENJ96_00270</name>
</gene>
<dbReference type="InterPro" id="IPR042193">
    <property type="entry name" value="FHIPEP_3"/>
</dbReference>
<evidence type="ECO:0000256" key="7">
    <source>
        <dbReference type="RuleBase" id="RU364093"/>
    </source>
</evidence>
<organism evidence="8">
    <name type="scientific">Thermodesulfatator atlanticus</name>
    <dbReference type="NCBI Taxonomy" id="501497"/>
    <lineage>
        <taxon>Bacteria</taxon>
        <taxon>Pseudomonadati</taxon>
        <taxon>Thermodesulfobacteriota</taxon>
        <taxon>Thermodesulfobacteria</taxon>
        <taxon>Thermodesulfobacteriales</taxon>
        <taxon>Thermodesulfatatoraceae</taxon>
        <taxon>Thermodesulfatator</taxon>
    </lineage>
</organism>
<keyword evidence="3 7" id="KW-1003">Cell membrane</keyword>
<keyword evidence="4 7" id="KW-0812">Transmembrane</keyword>
<name>A0A7V5U1M2_9BACT</name>
<evidence type="ECO:0000256" key="5">
    <source>
        <dbReference type="ARBA" id="ARBA00022989"/>
    </source>
</evidence>
<keyword evidence="7" id="KW-0813">Transport</keyword>
<dbReference type="Pfam" id="PF00771">
    <property type="entry name" value="FHIPEP"/>
    <property type="match status" value="1"/>
</dbReference>
<dbReference type="PANTHER" id="PTHR30161">
    <property type="entry name" value="FLAGELLAR EXPORT PROTEIN, MEMBRANE FLHA SUBUNIT-RELATED"/>
    <property type="match status" value="1"/>
</dbReference>
<dbReference type="Gene3D" id="3.40.30.60">
    <property type="entry name" value="FHIPEP family, domain 1"/>
    <property type="match status" value="1"/>
</dbReference>
<feature type="transmembrane region" description="Helical" evidence="7">
    <location>
        <begin position="114"/>
        <end position="137"/>
    </location>
</feature>
<dbReference type="GO" id="GO:0009306">
    <property type="term" value="P:protein secretion"/>
    <property type="evidence" value="ECO:0007669"/>
    <property type="project" value="InterPro"/>
</dbReference>
<feature type="transmembrane region" description="Helical" evidence="7">
    <location>
        <begin position="12"/>
        <end position="34"/>
    </location>
</feature>
<sequence>MAEKTLTLPRNVALDPTNLVVAAGVVGILTIMVFPLPRYLMDFLISLSFSVALLILLMSMYIRKPLDFTAFPALLLVTTLFRLSLNVASTRLILLHGHEGPSAAGHVIKSFGQFVVGGNYVVGAIVFAILVIINFVVITKGAGRIAEVAARFTLDAMPGKQMAIDADLNAGLIDETEAKRRREEIAKEAEFYGAMDGASKFVRGEAIAGLIIMAINVIGGLIIGSVQKGLSLTQAAESYTLLTIGDGLVSQIPALIVSTSAGIIISRAAAEASMGQDFARQFATRPEALALAAAIVFFFGLLPGLPTVPFTVLALFFVGLAYVAYRTRKELEEKTEEKETVPPEETRAPDVVEDLLVVDILELEVGYALIPLVDEAQGGDLLERIRTMRRQFAQEMGLIVPPLHVRDNLQLKPGEYVILIKGVEVARAELMPGHLLAMDPGDVKQKLEGIPTTEPAFGLPALWIPEEKKEEAELAGYTVVDLSTVIITHLAEVIKNNAEELLGRQEVQRLLDALAKHYPKAVEECLNTVNLGVVQKVLHNLVRERVSIRDLLTIVETIADYGQQIKDPDLLTEYVRQRLARAIVKPYLAADGRLHAVAIGEDIEEAIRRALQRTDQGVFLTLDPKVGSRIVAACSQAAERLAARGFDPVFLSGPVSRRHLRRLIERSLPQAAVISQAEIPAQVQVEIHETVRLA</sequence>
<dbReference type="EMBL" id="DROK01000010">
    <property type="protein sequence ID" value="HHI96272.1"/>
    <property type="molecule type" value="Genomic_DNA"/>
</dbReference>
<dbReference type="InterPro" id="IPR042194">
    <property type="entry name" value="FHIPEP_1"/>
</dbReference>
<keyword evidence="7" id="KW-1005">Bacterial flagellum biogenesis</keyword>
<feature type="transmembrane region" description="Helical" evidence="7">
    <location>
        <begin position="40"/>
        <end position="62"/>
    </location>
</feature>
<feature type="transmembrane region" description="Helical" evidence="7">
    <location>
        <begin position="247"/>
        <end position="270"/>
    </location>
</feature>
<evidence type="ECO:0000256" key="3">
    <source>
        <dbReference type="ARBA" id="ARBA00022475"/>
    </source>
</evidence>
<evidence type="ECO:0000256" key="6">
    <source>
        <dbReference type="ARBA" id="ARBA00023136"/>
    </source>
</evidence>
<dbReference type="PANTHER" id="PTHR30161:SF1">
    <property type="entry name" value="FLAGELLAR BIOSYNTHESIS PROTEIN FLHA-RELATED"/>
    <property type="match status" value="1"/>
</dbReference>
<dbReference type="PRINTS" id="PR00949">
    <property type="entry name" value="TYPE3IMAPROT"/>
</dbReference>
<feature type="transmembrane region" description="Helical" evidence="7">
    <location>
        <begin position="206"/>
        <end position="227"/>
    </location>
</feature>
<evidence type="ECO:0000256" key="2">
    <source>
        <dbReference type="ARBA" id="ARBA00008835"/>
    </source>
</evidence>